<protein>
    <submittedName>
        <fullName evidence="1">Uncharacterized protein</fullName>
    </submittedName>
</protein>
<sequence>MPEPEHQTTSLPPTHYGSEVTSCNGGTSLFPAVSAPCPITRTYSACPGAARQAPLGAQLDLGPNMLEWSHGMGGVESNWPSDWETAAPPYSWPDAGGSPTAAVVDDNRYCYPNTGCFNFAVNLGEYPTLPEDSKVAETGLPHMLSLHGFCG</sequence>
<dbReference type="Proteomes" id="UP000076738">
    <property type="component" value="Unassembled WGS sequence"/>
</dbReference>
<keyword evidence="2" id="KW-1185">Reference proteome</keyword>
<name>A0A167I3R7_CALVF</name>
<organism evidence="1 2">
    <name type="scientific">Calocera viscosa (strain TUFC12733)</name>
    <dbReference type="NCBI Taxonomy" id="1330018"/>
    <lineage>
        <taxon>Eukaryota</taxon>
        <taxon>Fungi</taxon>
        <taxon>Dikarya</taxon>
        <taxon>Basidiomycota</taxon>
        <taxon>Agaricomycotina</taxon>
        <taxon>Dacrymycetes</taxon>
        <taxon>Dacrymycetales</taxon>
        <taxon>Dacrymycetaceae</taxon>
        <taxon>Calocera</taxon>
    </lineage>
</organism>
<evidence type="ECO:0000313" key="1">
    <source>
        <dbReference type="EMBL" id="KZO92268.1"/>
    </source>
</evidence>
<accession>A0A167I3R7</accession>
<evidence type="ECO:0000313" key="2">
    <source>
        <dbReference type="Proteomes" id="UP000076738"/>
    </source>
</evidence>
<proteinExistence type="predicted"/>
<dbReference type="EMBL" id="KV417312">
    <property type="protein sequence ID" value="KZO92268.1"/>
    <property type="molecule type" value="Genomic_DNA"/>
</dbReference>
<dbReference type="AlphaFoldDB" id="A0A167I3R7"/>
<reference evidence="1 2" key="1">
    <citation type="journal article" date="2016" name="Mol. Biol. Evol.">
        <title>Comparative Genomics of Early-Diverging Mushroom-Forming Fungi Provides Insights into the Origins of Lignocellulose Decay Capabilities.</title>
        <authorList>
            <person name="Nagy L.G."/>
            <person name="Riley R."/>
            <person name="Tritt A."/>
            <person name="Adam C."/>
            <person name="Daum C."/>
            <person name="Floudas D."/>
            <person name="Sun H."/>
            <person name="Yadav J.S."/>
            <person name="Pangilinan J."/>
            <person name="Larsson K.H."/>
            <person name="Matsuura K."/>
            <person name="Barry K."/>
            <person name="Labutti K."/>
            <person name="Kuo R."/>
            <person name="Ohm R.A."/>
            <person name="Bhattacharya S.S."/>
            <person name="Shirouzu T."/>
            <person name="Yoshinaga Y."/>
            <person name="Martin F.M."/>
            <person name="Grigoriev I.V."/>
            <person name="Hibbett D.S."/>
        </authorList>
    </citation>
    <scope>NUCLEOTIDE SEQUENCE [LARGE SCALE GENOMIC DNA]</scope>
    <source>
        <strain evidence="1 2">TUFC12733</strain>
    </source>
</reference>
<gene>
    <name evidence="1" type="ORF">CALVIDRAFT_541093</name>
</gene>